<dbReference type="PROSITE" id="PS50928">
    <property type="entry name" value="ABC_TM1"/>
    <property type="match status" value="1"/>
</dbReference>
<reference evidence="10 11" key="1">
    <citation type="submission" date="2016-10" db="EMBL/GenBank/DDBJ databases">
        <title>Draft Genome sequence of Roseomonas sp. strain M3.</title>
        <authorList>
            <person name="Subhash Y."/>
            <person name="Lee S."/>
        </authorList>
    </citation>
    <scope>NUCLEOTIDE SEQUENCE [LARGE SCALE GENOMIC DNA]</scope>
    <source>
        <strain evidence="10 11">M3</strain>
    </source>
</reference>
<dbReference type="SUPFAM" id="SSF161098">
    <property type="entry name" value="MetI-like"/>
    <property type="match status" value="2"/>
</dbReference>
<evidence type="ECO:0000313" key="11">
    <source>
        <dbReference type="Proteomes" id="UP000188879"/>
    </source>
</evidence>
<feature type="transmembrane region" description="Helical" evidence="8">
    <location>
        <begin position="356"/>
        <end position="386"/>
    </location>
</feature>
<keyword evidence="6 8" id="KW-1133">Transmembrane helix</keyword>
<protein>
    <recommendedName>
        <fullName evidence="9">ABC transmembrane type-1 domain-containing protein</fullName>
    </recommendedName>
</protein>
<organism evidence="10 11">
    <name type="scientific">Teichococcus deserti</name>
    <dbReference type="NCBI Taxonomy" id="1817963"/>
    <lineage>
        <taxon>Bacteria</taxon>
        <taxon>Pseudomonadati</taxon>
        <taxon>Pseudomonadota</taxon>
        <taxon>Alphaproteobacteria</taxon>
        <taxon>Acetobacterales</taxon>
        <taxon>Roseomonadaceae</taxon>
        <taxon>Roseomonas</taxon>
    </lineage>
</organism>
<name>A0A1V2H525_9PROT</name>
<evidence type="ECO:0000256" key="5">
    <source>
        <dbReference type="ARBA" id="ARBA00022692"/>
    </source>
</evidence>
<feature type="transmembrane region" description="Helical" evidence="8">
    <location>
        <begin position="92"/>
        <end position="114"/>
    </location>
</feature>
<evidence type="ECO:0000256" key="7">
    <source>
        <dbReference type="ARBA" id="ARBA00023136"/>
    </source>
</evidence>
<evidence type="ECO:0000256" key="3">
    <source>
        <dbReference type="ARBA" id="ARBA00022448"/>
    </source>
</evidence>
<evidence type="ECO:0000256" key="6">
    <source>
        <dbReference type="ARBA" id="ARBA00022989"/>
    </source>
</evidence>
<evidence type="ECO:0000313" key="10">
    <source>
        <dbReference type="EMBL" id="ONG56055.1"/>
    </source>
</evidence>
<dbReference type="EMBL" id="MLCO01000054">
    <property type="protein sequence ID" value="ONG56055.1"/>
    <property type="molecule type" value="Genomic_DNA"/>
</dbReference>
<comment type="caution">
    <text evidence="10">The sequence shown here is derived from an EMBL/GenBank/DDBJ whole genome shotgun (WGS) entry which is preliminary data.</text>
</comment>
<keyword evidence="3" id="KW-0813">Transport</keyword>
<evidence type="ECO:0000256" key="4">
    <source>
        <dbReference type="ARBA" id="ARBA00022475"/>
    </source>
</evidence>
<dbReference type="GO" id="GO:0005886">
    <property type="term" value="C:plasma membrane"/>
    <property type="evidence" value="ECO:0007669"/>
    <property type="project" value="UniProtKB-SubCell"/>
</dbReference>
<feature type="transmembrane region" description="Helical" evidence="8">
    <location>
        <begin position="244"/>
        <end position="262"/>
    </location>
</feature>
<accession>A0A1V2H525</accession>
<sequence>MTNRTFLLMLPALLALAIGFILPMGSVVWTSLHQGGLFSTGAWAEVLSSRTFLGILSRTFTMAAVVTLLTLSVAYPLAYWAATAARRWSGQIMALVAVPYLTSILIRSYAWVAILGGNGLVNRALEAAGLIDEPLPLVFNRFGSYVGMVHILLPMAVFPIFAAMQRIDPALMRAGASLGAPPGSAFATIFLPLSWPGVSAGAALVFLAAMGFYITPALLGAPGDYLVAQAIEVRVSTLAEFDTAAAQACLLLALVTALMLLLRRRIVAMAGEETSAAPARRLPMPPVLRRAAATVAAVLAPVATPLLWAYGLLLLTLLLAPMIVVVLIAFSSAPYLSFPPPGWSLRWFFSFFEDRAWLAATGFSLVVSLAGAATALAIGTPFALALSRGRFKRRRLLWLLAVAPIDPAAYRARPGPVLHRGAARAERHAGQLLDRLYCHRPALCRHYPGGRAPPV</sequence>
<dbReference type="Proteomes" id="UP000188879">
    <property type="component" value="Unassembled WGS sequence"/>
</dbReference>
<feature type="transmembrane region" description="Helical" evidence="8">
    <location>
        <begin position="52"/>
        <end position="80"/>
    </location>
</feature>
<dbReference type="PANTHER" id="PTHR42929:SF5">
    <property type="entry name" value="ABC TRANSPORTER PERMEASE PROTEIN"/>
    <property type="match status" value="1"/>
</dbReference>
<evidence type="ECO:0000259" key="9">
    <source>
        <dbReference type="PROSITE" id="PS50928"/>
    </source>
</evidence>
<dbReference type="AlphaFoldDB" id="A0A1V2H525"/>
<feature type="transmembrane region" description="Helical" evidence="8">
    <location>
        <begin position="307"/>
        <end position="336"/>
    </location>
</feature>
<dbReference type="Gene3D" id="1.10.3720.10">
    <property type="entry name" value="MetI-like"/>
    <property type="match status" value="2"/>
</dbReference>
<keyword evidence="7 8" id="KW-0472">Membrane</keyword>
<evidence type="ECO:0000256" key="8">
    <source>
        <dbReference type="SAM" id="Phobius"/>
    </source>
</evidence>
<dbReference type="CDD" id="cd06261">
    <property type="entry name" value="TM_PBP2"/>
    <property type="match status" value="1"/>
</dbReference>
<feature type="transmembrane region" description="Helical" evidence="8">
    <location>
        <begin position="7"/>
        <end position="32"/>
    </location>
</feature>
<feature type="transmembrane region" description="Helical" evidence="8">
    <location>
        <begin position="185"/>
        <end position="214"/>
    </location>
</feature>
<dbReference type="InterPro" id="IPR000515">
    <property type="entry name" value="MetI-like"/>
</dbReference>
<evidence type="ECO:0000256" key="2">
    <source>
        <dbReference type="ARBA" id="ARBA00007069"/>
    </source>
</evidence>
<dbReference type="RefSeq" id="WP_242662250.1">
    <property type="nucleotide sequence ID" value="NZ_MLCO01000054.1"/>
</dbReference>
<comment type="similarity">
    <text evidence="2">Belongs to the binding-protein-dependent transport system permease family. CysTW subfamily.</text>
</comment>
<feature type="transmembrane region" description="Helical" evidence="8">
    <location>
        <begin position="142"/>
        <end position="164"/>
    </location>
</feature>
<comment type="subcellular location">
    <subcellularLocation>
        <location evidence="1">Cell membrane</location>
        <topology evidence="1">Multi-pass membrane protein</topology>
    </subcellularLocation>
</comment>
<proteinExistence type="inferred from homology"/>
<dbReference type="PANTHER" id="PTHR42929">
    <property type="entry name" value="INNER MEMBRANE ABC TRANSPORTER PERMEASE PROTEIN YDCU-RELATED-RELATED"/>
    <property type="match status" value="1"/>
</dbReference>
<evidence type="ECO:0000256" key="1">
    <source>
        <dbReference type="ARBA" id="ARBA00004651"/>
    </source>
</evidence>
<gene>
    <name evidence="10" type="ORF">BKE38_06915</name>
</gene>
<keyword evidence="4" id="KW-1003">Cell membrane</keyword>
<keyword evidence="11" id="KW-1185">Reference proteome</keyword>
<dbReference type="GO" id="GO:0055085">
    <property type="term" value="P:transmembrane transport"/>
    <property type="evidence" value="ECO:0007669"/>
    <property type="project" value="InterPro"/>
</dbReference>
<feature type="domain" description="ABC transmembrane type-1" evidence="9">
    <location>
        <begin position="56"/>
        <end position="262"/>
    </location>
</feature>
<keyword evidence="5 8" id="KW-0812">Transmembrane</keyword>
<dbReference type="InterPro" id="IPR035906">
    <property type="entry name" value="MetI-like_sf"/>
</dbReference>